<dbReference type="Proteomes" id="UP000320811">
    <property type="component" value="Unassembled WGS sequence"/>
</dbReference>
<dbReference type="Pfam" id="PF04773">
    <property type="entry name" value="FecR"/>
    <property type="match status" value="1"/>
</dbReference>
<dbReference type="Gene3D" id="2.60.120.1440">
    <property type="match status" value="1"/>
</dbReference>
<proteinExistence type="predicted"/>
<keyword evidence="5" id="KW-1185">Reference proteome</keyword>
<name>A0A561PXT4_9BACT</name>
<dbReference type="RefSeq" id="WP_145667573.1">
    <property type="nucleotide sequence ID" value="NZ_VIWO01000002.1"/>
</dbReference>
<protein>
    <submittedName>
        <fullName evidence="4">FecR family protein</fullName>
    </submittedName>
</protein>
<dbReference type="PANTHER" id="PTHR30273:SF2">
    <property type="entry name" value="PROTEIN FECR"/>
    <property type="match status" value="1"/>
</dbReference>
<dbReference type="InterPro" id="IPR032508">
    <property type="entry name" value="FecR_C"/>
</dbReference>
<feature type="transmembrane region" description="Helical" evidence="1">
    <location>
        <begin position="90"/>
        <end position="111"/>
    </location>
</feature>
<evidence type="ECO:0000259" key="2">
    <source>
        <dbReference type="Pfam" id="PF04773"/>
    </source>
</evidence>
<evidence type="ECO:0000313" key="5">
    <source>
        <dbReference type="Proteomes" id="UP000320811"/>
    </source>
</evidence>
<dbReference type="Pfam" id="PF16344">
    <property type="entry name" value="FecR_C"/>
    <property type="match status" value="1"/>
</dbReference>
<sequence length="408" mass="44516">MTPVQKEEALRRLFDQWMKGDNDRQTLHELVSYADDPALAGAWQALLEEVPVPMPVDDEHAVMIEKVYQRLTTTIPELQQRKIVRRLPVWTKYAAAAAILFLTGGLGYYILTNHMPHGSPAVTSAPGANNVVPMHTRQASLTLANGASIALDSITTGTLAHQNGAVVLKSGEGHVAYRQTAPENMSTSLPTYNTLRTPKGSDYQLVLSDGTRVWLNAASSITFPVAFTGNTREVAITGEAYFEVSGNAVAPFRVKVNDAVIEVLGTHFNISAYTEDPTITATLLEGAVRVVKGDNKLLLRPGQQASFSNGNDAIRLIPHVDGEAAVAWKNGVFDFRNQDIETVMNQIGRWYNMEIIYEGAKPQAPIIGMMSRSTDLATALKSLELTSGIHFRIEAGQHNETGKIIVQP</sequence>
<reference evidence="4 5" key="1">
    <citation type="submission" date="2019-06" db="EMBL/GenBank/DDBJ databases">
        <title>Sorghum-associated microbial communities from plants grown in Nebraska, USA.</title>
        <authorList>
            <person name="Schachtman D."/>
        </authorList>
    </citation>
    <scope>NUCLEOTIDE SEQUENCE [LARGE SCALE GENOMIC DNA]</scope>
    <source>
        <strain evidence="4 5">1209</strain>
    </source>
</reference>
<dbReference type="EMBL" id="VIWO01000002">
    <property type="protein sequence ID" value="TWF42931.1"/>
    <property type="molecule type" value="Genomic_DNA"/>
</dbReference>
<feature type="domain" description="Protein FecR C-terminal" evidence="3">
    <location>
        <begin position="333"/>
        <end position="395"/>
    </location>
</feature>
<dbReference type="GO" id="GO:0016989">
    <property type="term" value="F:sigma factor antagonist activity"/>
    <property type="evidence" value="ECO:0007669"/>
    <property type="project" value="TreeGrafter"/>
</dbReference>
<dbReference type="AlphaFoldDB" id="A0A561PXT4"/>
<dbReference type="PANTHER" id="PTHR30273">
    <property type="entry name" value="PERIPLASMIC SIGNAL SENSOR AND SIGMA FACTOR ACTIVATOR FECR-RELATED"/>
    <property type="match status" value="1"/>
</dbReference>
<comment type="caution">
    <text evidence="4">The sequence shown here is derived from an EMBL/GenBank/DDBJ whole genome shotgun (WGS) entry which is preliminary data.</text>
</comment>
<gene>
    <name evidence="4" type="ORF">FHW36_102693</name>
</gene>
<keyword evidence="1" id="KW-0472">Membrane</keyword>
<dbReference type="OrthoDB" id="636724at2"/>
<dbReference type="InterPro" id="IPR012373">
    <property type="entry name" value="Ferrdict_sens_TM"/>
</dbReference>
<evidence type="ECO:0000259" key="3">
    <source>
        <dbReference type="Pfam" id="PF16344"/>
    </source>
</evidence>
<accession>A0A561PXT4</accession>
<feature type="domain" description="FecR protein" evidence="2">
    <location>
        <begin position="194"/>
        <end position="289"/>
    </location>
</feature>
<keyword evidence="1" id="KW-0812">Transmembrane</keyword>
<dbReference type="InterPro" id="IPR006860">
    <property type="entry name" value="FecR"/>
</dbReference>
<organism evidence="4 5">
    <name type="scientific">Chitinophaga polysaccharea</name>
    <dbReference type="NCBI Taxonomy" id="1293035"/>
    <lineage>
        <taxon>Bacteria</taxon>
        <taxon>Pseudomonadati</taxon>
        <taxon>Bacteroidota</taxon>
        <taxon>Chitinophagia</taxon>
        <taxon>Chitinophagales</taxon>
        <taxon>Chitinophagaceae</taxon>
        <taxon>Chitinophaga</taxon>
    </lineage>
</organism>
<evidence type="ECO:0000313" key="4">
    <source>
        <dbReference type="EMBL" id="TWF42931.1"/>
    </source>
</evidence>
<evidence type="ECO:0000256" key="1">
    <source>
        <dbReference type="SAM" id="Phobius"/>
    </source>
</evidence>
<keyword evidence="1" id="KW-1133">Transmembrane helix</keyword>
<dbReference type="Gene3D" id="3.55.50.30">
    <property type="match status" value="1"/>
</dbReference>